<evidence type="ECO:0000259" key="4">
    <source>
        <dbReference type="Pfam" id="PF17482"/>
    </source>
</evidence>
<dbReference type="Gene3D" id="3.40.50.11780">
    <property type="match status" value="1"/>
</dbReference>
<feature type="domain" description="Tail sheath protein C-terminal" evidence="4">
    <location>
        <begin position="323"/>
        <end position="428"/>
    </location>
</feature>
<comment type="similarity">
    <text evidence="1">Belongs to the myoviridae tail sheath protein family.</text>
</comment>
<dbReference type="EMBL" id="BSBI01000004">
    <property type="protein sequence ID" value="GLF95280.1"/>
    <property type="molecule type" value="Genomic_DNA"/>
</dbReference>
<dbReference type="Proteomes" id="UP001291653">
    <property type="component" value="Unassembled WGS sequence"/>
</dbReference>
<dbReference type="InterPro" id="IPR020287">
    <property type="entry name" value="Tail_sheath_C"/>
</dbReference>
<dbReference type="RefSeq" id="WP_323447321.1">
    <property type="nucleotide sequence ID" value="NZ_BSBI01000004.1"/>
</dbReference>
<dbReference type="Pfam" id="PF04984">
    <property type="entry name" value="Phage_sheath_1"/>
    <property type="match status" value="1"/>
</dbReference>
<dbReference type="Pfam" id="PF17482">
    <property type="entry name" value="Phage_sheath_1C"/>
    <property type="match status" value="1"/>
</dbReference>
<dbReference type="InterPro" id="IPR052042">
    <property type="entry name" value="Tail_sheath_structural"/>
</dbReference>
<reference evidence="5 6" key="1">
    <citation type="submission" date="2022-10" db="EMBL/GenBank/DDBJ databases">
        <title>Draft genome sequence of Streptomyces sp. YSPA8.</title>
        <authorList>
            <person name="Moriuchi R."/>
            <person name="Dohra H."/>
            <person name="Yamamura H."/>
            <person name="Kodani S."/>
        </authorList>
    </citation>
    <scope>NUCLEOTIDE SEQUENCE [LARGE SCALE GENOMIC DNA]</scope>
    <source>
        <strain evidence="5 6">YSPA8</strain>
    </source>
</reference>
<sequence>MSSSAPPGVTVTEVPSGTRLIAGATTSVAAFVAARTPGVARYLQSWSDFTTYYPEAGVVKMARKDTYVSAAVAEAVYGFFLNGGSQCWIVPDGTKTSAEKSSSPPAAPAESPAEQPVSDGGSGETEGSTESSEAKEPTKPAKTTKPTGTKGTEDKSPPVDPAAAAVAQLEKLSDVSIVVTPDLTGGEPNQPYAAHCAAMGNRVLIVTLDQKATASKPVDLGSGRDYVAIYHPWIVGPGRSQASTPFPIAPGGHMAGIWARVDAQRGVFKAPANEPVNGAIALAQIVSDTTQVAFQSQGVNCLRVFPGTGPLVWGARTAADPSDSDNVYLNVRRLLCFLEESIRRATTWAVFEPNDDRLWASLRGTVGTFLTEQWRQGALMGQTPTQAFAITCDSTNNTPAVINAGQVVCDIAVAPVRPAEYVTFTVTQQAGGTATA</sequence>
<evidence type="ECO:0000313" key="5">
    <source>
        <dbReference type="EMBL" id="GLF95280.1"/>
    </source>
</evidence>
<name>A0ABQ5NY23_9ACTN</name>
<evidence type="ECO:0000256" key="2">
    <source>
        <dbReference type="SAM" id="MobiDB-lite"/>
    </source>
</evidence>
<gene>
    <name evidence="5" type="ORF">SYYSPA8_13305</name>
</gene>
<accession>A0ABQ5NY23</accession>
<dbReference type="InterPro" id="IPR035089">
    <property type="entry name" value="Phage_sheath_subtilisin"/>
</dbReference>
<comment type="caution">
    <text evidence="5">The sequence shown here is derived from an EMBL/GenBank/DDBJ whole genome shotgun (WGS) entry which is preliminary data.</text>
</comment>
<protein>
    <submittedName>
        <fullName evidence="5">Phage tail sheath subtilisin-like domain-containing protein</fullName>
    </submittedName>
</protein>
<dbReference type="PANTHER" id="PTHR35861:SF1">
    <property type="entry name" value="PHAGE TAIL SHEATH PROTEIN"/>
    <property type="match status" value="1"/>
</dbReference>
<organism evidence="5 6">
    <name type="scientific">Streptomyces yaizuensis</name>
    <dbReference type="NCBI Taxonomy" id="2989713"/>
    <lineage>
        <taxon>Bacteria</taxon>
        <taxon>Bacillati</taxon>
        <taxon>Actinomycetota</taxon>
        <taxon>Actinomycetes</taxon>
        <taxon>Kitasatosporales</taxon>
        <taxon>Streptomycetaceae</taxon>
        <taxon>Streptomyces</taxon>
    </lineage>
</organism>
<feature type="compositionally biased region" description="Low complexity" evidence="2">
    <location>
        <begin position="99"/>
        <end position="116"/>
    </location>
</feature>
<feature type="compositionally biased region" description="Low complexity" evidence="2">
    <location>
        <begin position="140"/>
        <end position="150"/>
    </location>
</feature>
<evidence type="ECO:0000256" key="1">
    <source>
        <dbReference type="ARBA" id="ARBA00008005"/>
    </source>
</evidence>
<evidence type="ECO:0000313" key="6">
    <source>
        <dbReference type="Proteomes" id="UP001291653"/>
    </source>
</evidence>
<feature type="region of interest" description="Disordered" evidence="2">
    <location>
        <begin position="94"/>
        <end position="161"/>
    </location>
</feature>
<keyword evidence="6" id="KW-1185">Reference proteome</keyword>
<evidence type="ECO:0000259" key="3">
    <source>
        <dbReference type="Pfam" id="PF04984"/>
    </source>
</evidence>
<feature type="domain" description="Tail sheath protein subtilisin-like" evidence="3">
    <location>
        <begin position="237"/>
        <end position="318"/>
    </location>
</feature>
<proteinExistence type="inferred from homology"/>
<dbReference type="PANTHER" id="PTHR35861">
    <property type="match status" value="1"/>
</dbReference>